<feature type="region of interest" description="Disordered" evidence="1">
    <location>
        <begin position="1"/>
        <end position="20"/>
    </location>
</feature>
<dbReference type="EMBL" id="CATNWA010015702">
    <property type="protein sequence ID" value="CAI9585900.1"/>
    <property type="molecule type" value="Genomic_DNA"/>
</dbReference>
<dbReference type="Proteomes" id="UP001162483">
    <property type="component" value="Unassembled WGS sequence"/>
</dbReference>
<comment type="caution">
    <text evidence="2">The sequence shown here is derived from an EMBL/GenBank/DDBJ whole genome shotgun (WGS) entry which is preliminary data.</text>
</comment>
<reference evidence="2" key="1">
    <citation type="submission" date="2023-05" db="EMBL/GenBank/DDBJ databases">
        <authorList>
            <person name="Stuckert A."/>
        </authorList>
    </citation>
    <scope>NUCLEOTIDE SEQUENCE</scope>
</reference>
<accession>A0ABN9EPH5</accession>
<gene>
    <name evidence="2" type="ORF">SPARVUS_LOCUS10288758</name>
</gene>
<evidence type="ECO:0000313" key="2">
    <source>
        <dbReference type="EMBL" id="CAI9585900.1"/>
    </source>
</evidence>
<protein>
    <submittedName>
        <fullName evidence="2">Uncharacterized protein</fullName>
    </submittedName>
</protein>
<name>A0ABN9EPH5_9NEOB</name>
<evidence type="ECO:0000313" key="3">
    <source>
        <dbReference type="Proteomes" id="UP001162483"/>
    </source>
</evidence>
<sequence length="90" mass="10289">MQHRYPVEHQSSDRTSVRGPDHVITDWTISDHMHSEQDVTSDIIAYYVPSNDWCCTVSGGHSLKMHVLFMNGNPPLDCHRPAVYKQRPDG</sequence>
<keyword evidence="3" id="KW-1185">Reference proteome</keyword>
<evidence type="ECO:0000256" key="1">
    <source>
        <dbReference type="SAM" id="MobiDB-lite"/>
    </source>
</evidence>
<proteinExistence type="predicted"/>
<organism evidence="2 3">
    <name type="scientific">Staurois parvus</name>
    <dbReference type="NCBI Taxonomy" id="386267"/>
    <lineage>
        <taxon>Eukaryota</taxon>
        <taxon>Metazoa</taxon>
        <taxon>Chordata</taxon>
        <taxon>Craniata</taxon>
        <taxon>Vertebrata</taxon>
        <taxon>Euteleostomi</taxon>
        <taxon>Amphibia</taxon>
        <taxon>Batrachia</taxon>
        <taxon>Anura</taxon>
        <taxon>Neobatrachia</taxon>
        <taxon>Ranoidea</taxon>
        <taxon>Ranidae</taxon>
        <taxon>Staurois</taxon>
    </lineage>
</organism>
<feature type="non-terminal residue" evidence="2">
    <location>
        <position position="90"/>
    </location>
</feature>